<dbReference type="SUPFAM" id="SSF55166">
    <property type="entry name" value="Hedgehog/DD-peptidase"/>
    <property type="match status" value="1"/>
</dbReference>
<proteinExistence type="predicted"/>
<keyword evidence="4" id="KW-1185">Reference proteome</keyword>
<dbReference type="RefSeq" id="WP_267538267.1">
    <property type="nucleotide sequence ID" value="NZ_JAPNKA010000001.1"/>
</dbReference>
<dbReference type="Gene3D" id="3.30.1380.10">
    <property type="match status" value="1"/>
</dbReference>
<evidence type="ECO:0000256" key="1">
    <source>
        <dbReference type="SAM" id="MobiDB-lite"/>
    </source>
</evidence>
<evidence type="ECO:0000313" key="4">
    <source>
        <dbReference type="Proteomes" id="UP001207654"/>
    </source>
</evidence>
<accession>A0ABT4AF85</accession>
<feature type="domain" description="Peptidase M15C" evidence="2">
    <location>
        <begin position="167"/>
        <end position="226"/>
    </location>
</feature>
<reference evidence="3 4" key="1">
    <citation type="submission" date="2022-11" db="EMBL/GenBank/DDBJ databases">
        <title>Minimal conservation of predation-associated metabolite biosynthetic gene clusters underscores biosynthetic potential of Myxococcota including descriptions for ten novel species: Archangium lansinium sp. nov., Myxococcus landrumus sp. nov., Nannocystis bai.</title>
        <authorList>
            <person name="Ahearne A."/>
            <person name="Stevens C."/>
            <person name="Phillips K."/>
        </authorList>
    </citation>
    <scope>NUCLEOTIDE SEQUENCE [LARGE SCALE GENOMIC DNA]</scope>
    <source>
        <strain evidence="3 4">MIWBW</strain>
    </source>
</reference>
<dbReference type="Proteomes" id="UP001207654">
    <property type="component" value="Unassembled WGS sequence"/>
</dbReference>
<dbReference type="Pfam" id="PF13539">
    <property type="entry name" value="Peptidase_M15_4"/>
    <property type="match status" value="1"/>
</dbReference>
<dbReference type="EMBL" id="JAPNKA010000001">
    <property type="protein sequence ID" value="MCY1079552.1"/>
    <property type="molecule type" value="Genomic_DNA"/>
</dbReference>
<evidence type="ECO:0000313" key="3">
    <source>
        <dbReference type="EMBL" id="MCY1079552.1"/>
    </source>
</evidence>
<name>A0ABT4AF85_9BACT</name>
<dbReference type="InterPro" id="IPR009045">
    <property type="entry name" value="Zn_M74/Hedgehog-like"/>
</dbReference>
<organism evidence="3 4">
    <name type="scientific">Archangium lansingense</name>
    <dbReference type="NCBI Taxonomy" id="2995310"/>
    <lineage>
        <taxon>Bacteria</taxon>
        <taxon>Pseudomonadati</taxon>
        <taxon>Myxococcota</taxon>
        <taxon>Myxococcia</taxon>
        <taxon>Myxococcales</taxon>
        <taxon>Cystobacterineae</taxon>
        <taxon>Archangiaceae</taxon>
        <taxon>Archangium</taxon>
    </lineage>
</organism>
<evidence type="ECO:0000259" key="2">
    <source>
        <dbReference type="Pfam" id="PF13539"/>
    </source>
</evidence>
<protein>
    <submittedName>
        <fullName evidence="3">M15 family metallopeptidase</fullName>
    </submittedName>
</protein>
<feature type="region of interest" description="Disordered" evidence="1">
    <location>
        <begin position="574"/>
        <end position="596"/>
    </location>
</feature>
<dbReference type="InterPro" id="IPR039561">
    <property type="entry name" value="Peptidase_M15C"/>
</dbReference>
<gene>
    <name evidence="3" type="ORF">OV287_34345</name>
</gene>
<comment type="caution">
    <text evidence="3">The sequence shown here is derived from an EMBL/GenBank/DDBJ whole genome shotgun (WGS) entry which is preliminary data.</text>
</comment>
<sequence length="1481" mass="162970">MAAPSRAQPVPQYTFTTIENLKRDYGDPLLSGPGTEEKDALFGQVALPTFEANNICTLDATRFGFAAGANNSRLRVHVAIRDIVTAALSEVGETAARLGYALRSIEGFHLRYTNSPRTRAELCLQPAIQAVVEPYYRQKHAGDTRPWEQVFTAACAEYDLNFLSLKKHFLSAHAWGLAIDINGAEYREGTKTFDMPRELVAVLRKYGFGWGGFFEGDAIDATHFEYVLTTTTSPRVFFPFQRVERVESPLRYYQNNESGDSGFYPLGQNQMLHGGIHVHPDSAGALTPVRVMMPGYVVAARFVRPGQAGDNPMLQEFVADRHLGFVLVRHELAPMEGSPPRPARPFPLYSLYMHLAPVELDNPDTSTRQIGWLQSLLNLRSGSVVDLDPSGQTLGQSFWASKPLQEGAETAEVLARPAPMPLRKDGKRVAVARPTPEDVREALEAFKSGAIATFDQPLLPVQGGEVIGFVRAVERGMPTFLHWEVFSPAGEGSGISKLRGYLSARSAPREKFLEVKEEREDNFLDIPDNPAAEGNELKKIFVDPLPPEDRQLFEGVVTRRNYGNALTRVMNAARSFSTQDGDDASTRETDEQSPQRKSHFYFPTKIVLKNTYRYEGPGAPSKLQVRFERNGEAIGRPGEISISSWGPTLEFVVQVPAGADTLILSSEDFFLDENRNHGHEAEYRLNLFWDAVPNRWRNVVLQHLNEWSPKGLEQLLKKLEEKGILEQQFPEAGRTAQQRLETLKKQLRPMTWWNRPKAAGDDFGEVAILGPGSQERSLFAQNPDASRLPAQGNLVDMHPVTALWLIDTLLAENKLSLVKSWAPGSWLHGEDAARARLLTLLYSGDNRLGLKSWAVLIHTGYGSGEQVVFKLSPVSGSGVTQPFTIGSATYEKGVAALGFQPSVWGSWKLEAFKRDGTTAIEAANAPADEPRVQLELARPQLAPRAALKVEPIVARNAPVRYRGTVDFTNNCPVSAQGFVYFKCWQLAPNAAPNPGTAAPEVSVHAIPVTATRVPPARREVNGITIDEQGMVIRARNRATLVVPSFSFQEFDDAARTDPPPGGRGTAPKKIAFKLCERLSTLRGLVPGSTHRLQVRSVAHDGLSLVVRPVPVATGRATPVAANAYRAALDRLAEDSSFSETMGEAPNYDIEIKYTPSDGSGTLTFDFDPKAVFAQLLEGMTVQDGRAVYAKPVLFIPTGGHLWLSEEDRASRQGFVGFNRTEFAGRCGGEDGFLEVESPSLLGPLFKMGAGEITTKMLPDDELCAELELRGNPEMWTNAKPFLFIQAGAQRLESTAVLRAAGAGRRILQGKWKLTTAAAGQRLAGQTVTIGFDLKKPEALDHRLQVAPITVNLTPKLESLEAPVLVGGRVYRLVGRANCVGPDRDLVLECRFTDAAGEPRDTRLERNLRYDRQSSTQGQGTCDDHGNFGVQFNRERVADGRPRRFTWRRVFGNGMVSGVAIGELTVEFNPVTVDAPETTSAH</sequence>
<feature type="compositionally biased region" description="Basic and acidic residues" evidence="1">
    <location>
        <begin position="584"/>
        <end position="594"/>
    </location>
</feature>